<proteinExistence type="predicted"/>
<reference evidence="2 3" key="1">
    <citation type="journal article" date="2018" name="Elife">
        <title>Functional genomics of lipid metabolism in the oleaginous yeast Rhodosporidium toruloides.</title>
        <authorList>
            <person name="Coradetti S.T."/>
            <person name="Pinel D."/>
            <person name="Geiselman G."/>
            <person name="Ito M."/>
            <person name="Mondo S."/>
            <person name="Reilly M.C."/>
            <person name="Cheng Y.F."/>
            <person name="Bauer S."/>
            <person name="Grigoriev I."/>
            <person name="Gladden J.M."/>
            <person name="Simmons B.A."/>
            <person name="Brem R."/>
            <person name="Arkin A.P."/>
            <person name="Skerker J.M."/>
        </authorList>
    </citation>
    <scope>NUCLEOTIDE SEQUENCE [LARGE SCALE GENOMIC DNA]</scope>
    <source>
        <strain evidence="2 3">NBRC 0880</strain>
    </source>
</reference>
<feature type="region of interest" description="Disordered" evidence="1">
    <location>
        <begin position="1"/>
        <end position="37"/>
    </location>
</feature>
<organism evidence="2 3">
    <name type="scientific">Rhodotorula toruloides</name>
    <name type="common">Yeast</name>
    <name type="synonym">Rhodosporidium toruloides</name>
    <dbReference type="NCBI Taxonomy" id="5286"/>
    <lineage>
        <taxon>Eukaryota</taxon>
        <taxon>Fungi</taxon>
        <taxon>Dikarya</taxon>
        <taxon>Basidiomycota</taxon>
        <taxon>Pucciniomycotina</taxon>
        <taxon>Microbotryomycetes</taxon>
        <taxon>Sporidiobolales</taxon>
        <taxon>Sporidiobolaceae</taxon>
        <taxon>Rhodotorula</taxon>
    </lineage>
</organism>
<evidence type="ECO:0000313" key="3">
    <source>
        <dbReference type="Proteomes" id="UP000239560"/>
    </source>
</evidence>
<feature type="compositionally biased region" description="Basic and acidic residues" evidence="1">
    <location>
        <begin position="9"/>
        <end position="18"/>
    </location>
</feature>
<accession>A0A2S9ZX45</accession>
<protein>
    <submittedName>
        <fullName evidence="2">Uncharacterized protein</fullName>
    </submittedName>
</protein>
<dbReference type="EMBL" id="LCTV02000015">
    <property type="protein sequence ID" value="PRQ70322.1"/>
    <property type="molecule type" value="Genomic_DNA"/>
</dbReference>
<dbReference type="AlphaFoldDB" id="A0A2S9ZX45"/>
<sequence length="193" mass="21557">MKSRWGGGRGERRGRREAWWSSGRTQQSQKSSTSLLAGPTERVERVVLCQLSANFPFFPLPLTNRARTLAIRSCHIVEPPLALLAPAAPSCLSRDPFRRPQGCATSSTLRAKSAFRQRCAVCSATALSGHSAQQGCTPSWRREERQEQSRRRRYSRLRSMAAAGSYSWTSSEISKLDPTSAACSLFRSLWPQR</sequence>
<feature type="region of interest" description="Disordered" evidence="1">
    <location>
        <begin position="130"/>
        <end position="155"/>
    </location>
</feature>
<feature type="compositionally biased region" description="Low complexity" evidence="1">
    <location>
        <begin position="19"/>
        <end position="34"/>
    </location>
</feature>
<evidence type="ECO:0000256" key="1">
    <source>
        <dbReference type="SAM" id="MobiDB-lite"/>
    </source>
</evidence>
<feature type="compositionally biased region" description="Basic and acidic residues" evidence="1">
    <location>
        <begin position="140"/>
        <end position="149"/>
    </location>
</feature>
<evidence type="ECO:0000313" key="2">
    <source>
        <dbReference type="EMBL" id="PRQ70322.1"/>
    </source>
</evidence>
<gene>
    <name evidence="2" type="ORF">AAT19DRAFT_11071</name>
</gene>
<name>A0A2S9ZX45_RHOTO</name>
<dbReference type="Proteomes" id="UP000239560">
    <property type="component" value="Unassembled WGS sequence"/>
</dbReference>
<comment type="caution">
    <text evidence="2">The sequence shown here is derived from an EMBL/GenBank/DDBJ whole genome shotgun (WGS) entry which is preliminary data.</text>
</comment>